<sequence>YEPTTSHNESEEYEQTIFCYESEDFESISLSLDKSEANEASLTCA</sequence>
<feature type="non-terminal residue" evidence="1">
    <location>
        <position position="1"/>
    </location>
</feature>
<reference evidence="1" key="1">
    <citation type="submission" date="2021-06" db="EMBL/GenBank/DDBJ databases">
        <authorList>
            <person name="Kallberg Y."/>
            <person name="Tangrot J."/>
            <person name="Rosling A."/>
        </authorList>
    </citation>
    <scope>NUCLEOTIDE SEQUENCE</scope>
    <source>
        <strain evidence="1">MA461A</strain>
    </source>
</reference>
<protein>
    <submittedName>
        <fullName evidence="1">19628_t:CDS:1</fullName>
    </submittedName>
</protein>
<evidence type="ECO:0000313" key="2">
    <source>
        <dbReference type="Proteomes" id="UP000789920"/>
    </source>
</evidence>
<name>A0ACA9SDF4_9GLOM</name>
<proteinExistence type="predicted"/>
<comment type="caution">
    <text evidence="1">The sequence shown here is derived from an EMBL/GenBank/DDBJ whole genome shotgun (WGS) entry which is preliminary data.</text>
</comment>
<organism evidence="1 2">
    <name type="scientific">Racocetra persica</name>
    <dbReference type="NCBI Taxonomy" id="160502"/>
    <lineage>
        <taxon>Eukaryota</taxon>
        <taxon>Fungi</taxon>
        <taxon>Fungi incertae sedis</taxon>
        <taxon>Mucoromycota</taxon>
        <taxon>Glomeromycotina</taxon>
        <taxon>Glomeromycetes</taxon>
        <taxon>Diversisporales</taxon>
        <taxon>Gigasporaceae</taxon>
        <taxon>Racocetra</taxon>
    </lineage>
</organism>
<keyword evidence="2" id="KW-1185">Reference proteome</keyword>
<accession>A0ACA9SDF4</accession>
<dbReference type="EMBL" id="CAJVQC010113800">
    <property type="protein sequence ID" value="CAG8836146.1"/>
    <property type="molecule type" value="Genomic_DNA"/>
</dbReference>
<dbReference type="Proteomes" id="UP000789920">
    <property type="component" value="Unassembled WGS sequence"/>
</dbReference>
<evidence type="ECO:0000313" key="1">
    <source>
        <dbReference type="EMBL" id="CAG8836146.1"/>
    </source>
</evidence>
<gene>
    <name evidence="1" type="ORF">RPERSI_LOCUS29827</name>
</gene>
<feature type="non-terminal residue" evidence="1">
    <location>
        <position position="45"/>
    </location>
</feature>